<feature type="coiled-coil region" evidence="1">
    <location>
        <begin position="243"/>
        <end position="277"/>
    </location>
</feature>
<dbReference type="AlphaFoldDB" id="A0AA88T955"/>
<feature type="coiled-coil region" evidence="1">
    <location>
        <begin position="119"/>
        <end position="209"/>
    </location>
</feature>
<evidence type="ECO:0000313" key="3">
    <source>
        <dbReference type="Proteomes" id="UP001187315"/>
    </source>
</evidence>
<keyword evidence="3" id="KW-1185">Reference proteome</keyword>
<keyword evidence="1" id="KW-0175">Coiled coil</keyword>
<protein>
    <submittedName>
        <fullName evidence="2">Uncharacterized protein</fullName>
    </submittedName>
</protein>
<sequence>MCSPDVQLRPLLLEPGAGDSTAPADPVCNGATEPALVRLTEVVQDQMKVSLANTDEQHQKDLDTITQLEQNNSDLTDQVVILIENMEKCKQLMFAHSTEFANLIKECVQDWEKTLKVSLTKAEKKQRKAAKIITQLEKEKSDLTNQLETLKDTVRVMEKQLSETYLQHAELRVSLANAEEQHQKDLDTISQLEQENSDLTDQVVIRKENIEKCKQLMFNHSTEFNNLIKECVQDWEEILKVSLAKAEKKQQKAAKIITQLEKEKSDLRNQLETLKGHGEAALRGSLAAC</sequence>
<gene>
    <name evidence="2" type="ORF">Q7C36_001528</name>
</gene>
<reference evidence="2" key="1">
    <citation type="submission" date="2023-08" db="EMBL/GenBank/DDBJ databases">
        <title>Pelteobagrus vachellii genome.</title>
        <authorList>
            <person name="Liu H."/>
        </authorList>
    </citation>
    <scope>NUCLEOTIDE SEQUENCE</scope>
    <source>
        <strain evidence="2">PRFRI_2022a</strain>
        <tissue evidence="2">Muscle</tissue>
    </source>
</reference>
<accession>A0AA88T955</accession>
<proteinExistence type="predicted"/>
<dbReference type="Proteomes" id="UP001187315">
    <property type="component" value="Unassembled WGS sequence"/>
</dbReference>
<organism evidence="2 3">
    <name type="scientific">Tachysurus vachellii</name>
    <name type="common">Darkbarbel catfish</name>
    <name type="synonym">Pelteobagrus vachellii</name>
    <dbReference type="NCBI Taxonomy" id="175792"/>
    <lineage>
        <taxon>Eukaryota</taxon>
        <taxon>Metazoa</taxon>
        <taxon>Chordata</taxon>
        <taxon>Craniata</taxon>
        <taxon>Vertebrata</taxon>
        <taxon>Euteleostomi</taxon>
        <taxon>Actinopterygii</taxon>
        <taxon>Neopterygii</taxon>
        <taxon>Teleostei</taxon>
        <taxon>Ostariophysi</taxon>
        <taxon>Siluriformes</taxon>
        <taxon>Bagridae</taxon>
        <taxon>Tachysurus</taxon>
    </lineage>
</organism>
<dbReference type="EMBL" id="JAVHJS010000001">
    <property type="protein sequence ID" value="KAK2869657.1"/>
    <property type="molecule type" value="Genomic_DNA"/>
</dbReference>
<name>A0AA88T955_TACVA</name>
<evidence type="ECO:0000313" key="2">
    <source>
        <dbReference type="EMBL" id="KAK2869657.1"/>
    </source>
</evidence>
<comment type="caution">
    <text evidence="2">The sequence shown here is derived from an EMBL/GenBank/DDBJ whole genome shotgun (WGS) entry which is preliminary data.</text>
</comment>
<evidence type="ECO:0000256" key="1">
    <source>
        <dbReference type="SAM" id="Coils"/>
    </source>
</evidence>
<dbReference type="Gene3D" id="1.20.5.4090">
    <property type="match status" value="4"/>
</dbReference>